<protein>
    <submittedName>
        <fullName evidence="2">Uncharacterized protein</fullName>
    </submittedName>
</protein>
<organism evidence="2">
    <name type="scientific">marine sediment metagenome</name>
    <dbReference type="NCBI Taxonomy" id="412755"/>
    <lineage>
        <taxon>unclassified sequences</taxon>
        <taxon>metagenomes</taxon>
        <taxon>ecological metagenomes</taxon>
    </lineage>
</organism>
<gene>
    <name evidence="2" type="ORF">LCGC14_2677320</name>
</gene>
<accession>A0A0F9BX95</accession>
<comment type="caution">
    <text evidence="2">The sequence shown here is derived from an EMBL/GenBank/DDBJ whole genome shotgun (WGS) entry which is preliminary data.</text>
</comment>
<feature type="region of interest" description="Disordered" evidence="1">
    <location>
        <begin position="326"/>
        <end position="346"/>
    </location>
</feature>
<evidence type="ECO:0000313" key="2">
    <source>
        <dbReference type="EMBL" id="KKK94989.1"/>
    </source>
</evidence>
<reference evidence="2" key="1">
    <citation type="journal article" date="2015" name="Nature">
        <title>Complex archaea that bridge the gap between prokaryotes and eukaryotes.</title>
        <authorList>
            <person name="Spang A."/>
            <person name="Saw J.H."/>
            <person name="Jorgensen S.L."/>
            <person name="Zaremba-Niedzwiedzka K."/>
            <person name="Martijn J."/>
            <person name="Lind A.E."/>
            <person name="van Eijk R."/>
            <person name="Schleper C."/>
            <person name="Guy L."/>
            <person name="Ettema T.J."/>
        </authorList>
    </citation>
    <scope>NUCLEOTIDE SEQUENCE</scope>
</reference>
<sequence>MSWGTELAKLRRSLRDPSGNIWTDIFLRHIYNDIQQDFQKKTRVLEDVVSQRVPQLYHYAYQFDWEYGYLPGKWSQFYQCLIQHDFSVISHRWEAQAITSIDDSVTGYGTNFIHPWEAYMGPSVPGHEVKMRFPQNFNHVKFMAYDEEPIVATTKKRVQNSDIGYLTRVGRTFAYYPYDETDNSYVLYPRPTVSFADDIEGEGIAFYEAGDTESDTTGIIAVRDDSTPSASYGASVDIVGTVDQVFLIYDVSPNDVANFDDEPDFPEFIRKYIRYGAAALAYSSNTDGKIPSLGEYWQTRYDVGIRFVRRYVRNRRQDRDYRLTTKAVGSRRSRRTPRLPDGYPAV</sequence>
<name>A0A0F9BX95_9ZZZZ</name>
<dbReference type="EMBL" id="LAZR01047108">
    <property type="protein sequence ID" value="KKK94989.1"/>
    <property type="molecule type" value="Genomic_DNA"/>
</dbReference>
<proteinExistence type="predicted"/>
<dbReference type="AlphaFoldDB" id="A0A0F9BX95"/>
<evidence type="ECO:0000256" key="1">
    <source>
        <dbReference type="SAM" id="MobiDB-lite"/>
    </source>
</evidence>